<evidence type="ECO:0000256" key="7">
    <source>
        <dbReference type="ARBA" id="ARBA00022670"/>
    </source>
</evidence>
<evidence type="ECO:0000256" key="2">
    <source>
        <dbReference type="ARBA" id="ARBA00001947"/>
    </source>
</evidence>
<comment type="cofactor">
    <cofactor evidence="2">
        <name>Zn(2+)</name>
        <dbReference type="ChEBI" id="CHEBI:29105"/>
    </cofactor>
</comment>
<dbReference type="Pfam" id="PF17900">
    <property type="entry name" value="Peptidase_M1_N"/>
    <property type="match status" value="1"/>
</dbReference>
<comment type="similarity">
    <text evidence="3">Belongs to the peptidase M1 family.</text>
</comment>
<keyword evidence="7" id="KW-0645">Protease</keyword>
<reference evidence="16 17" key="1">
    <citation type="submission" date="2011-01" db="EMBL/GenBank/DDBJ databases">
        <title>Complete sequence of chromosome of Streptomyces flavogriseus ATCC 33331.</title>
        <authorList>
            <consortium name="US DOE Joint Genome Institute"/>
            <person name="Lucas S."/>
            <person name="Copeland A."/>
            <person name="Lapidus A."/>
            <person name="Cheng J.-F."/>
            <person name="Goodwin L."/>
            <person name="Pitluck S."/>
            <person name="Davenport K."/>
            <person name="Detter J.C."/>
            <person name="Han C."/>
            <person name="Tapia R."/>
            <person name="Land M."/>
            <person name="Hauser L."/>
            <person name="Kyrpides N."/>
            <person name="Ivanova N."/>
            <person name="Ovchinnikova G."/>
            <person name="Pagani I."/>
            <person name="Brumm P."/>
            <person name="Mead D."/>
            <person name="Woyke T."/>
        </authorList>
    </citation>
    <scope>NUCLEOTIDE SEQUENCE [LARGE SCALE GENOMIC DNA]</scope>
    <source>
        <strain evidence="17">ATCC 33331 / IAF-45CD</strain>
    </source>
</reference>
<dbReference type="InterPro" id="IPR012778">
    <property type="entry name" value="Pept_M1_aminopeptidase"/>
</dbReference>
<dbReference type="Pfam" id="PF11838">
    <property type="entry name" value="ERAP1_C"/>
    <property type="match status" value="1"/>
</dbReference>
<dbReference type="GO" id="GO:0070006">
    <property type="term" value="F:metalloaminopeptidase activity"/>
    <property type="evidence" value="ECO:0007669"/>
    <property type="project" value="TreeGrafter"/>
</dbReference>
<dbReference type="GO" id="GO:0016020">
    <property type="term" value="C:membrane"/>
    <property type="evidence" value="ECO:0007669"/>
    <property type="project" value="TreeGrafter"/>
</dbReference>
<dbReference type="GO" id="GO:0006508">
    <property type="term" value="P:proteolysis"/>
    <property type="evidence" value="ECO:0007669"/>
    <property type="project" value="UniProtKB-UniRule"/>
</dbReference>
<dbReference type="InterPro" id="IPR027268">
    <property type="entry name" value="Peptidase_M4/M1_CTD_sf"/>
</dbReference>
<keyword evidence="9" id="KW-0378">Hydrolase</keyword>
<evidence type="ECO:0000313" key="16">
    <source>
        <dbReference type="EMBL" id="ADW05647.1"/>
    </source>
</evidence>
<accession>A0A8D3WJ58</accession>
<evidence type="ECO:0000256" key="11">
    <source>
        <dbReference type="ARBA" id="ARBA00023049"/>
    </source>
</evidence>
<dbReference type="EC" id="3.4.11.2" evidence="4 12"/>
<dbReference type="Proteomes" id="UP000002066">
    <property type="component" value="Chromosome"/>
</dbReference>
<dbReference type="CDD" id="cd09602">
    <property type="entry name" value="M1_APN"/>
    <property type="match status" value="1"/>
</dbReference>
<dbReference type="GO" id="GO:0005737">
    <property type="term" value="C:cytoplasm"/>
    <property type="evidence" value="ECO:0007669"/>
    <property type="project" value="TreeGrafter"/>
</dbReference>
<dbReference type="Pfam" id="PF01433">
    <property type="entry name" value="Peptidase_M1"/>
    <property type="match status" value="1"/>
</dbReference>
<dbReference type="InterPro" id="IPR050344">
    <property type="entry name" value="Peptidase_M1_aminopeptidases"/>
</dbReference>
<dbReference type="InterPro" id="IPR024571">
    <property type="entry name" value="ERAP1-like_C_dom"/>
</dbReference>
<keyword evidence="11" id="KW-0482">Metalloprotease</keyword>
<dbReference type="SUPFAM" id="SSF55486">
    <property type="entry name" value="Metalloproteases ('zincins'), catalytic domain"/>
    <property type="match status" value="1"/>
</dbReference>
<dbReference type="PANTHER" id="PTHR11533:SF174">
    <property type="entry name" value="PUROMYCIN-SENSITIVE AMINOPEPTIDASE-RELATED"/>
    <property type="match status" value="1"/>
</dbReference>
<dbReference type="GO" id="GO:0008270">
    <property type="term" value="F:zinc ion binding"/>
    <property type="evidence" value="ECO:0007669"/>
    <property type="project" value="UniProtKB-UniRule"/>
</dbReference>
<evidence type="ECO:0000256" key="5">
    <source>
        <dbReference type="ARBA" id="ARBA00015611"/>
    </source>
</evidence>
<keyword evidence="10" id="KW-0862">Zinc</keyword>
<feature type="domain" description="Peptidase M1 membrane alanine aminopeptidase" evidence="13">
    <location>
        <begin position="247"/>
        <end position="457"/>
    </location>
</feature>
<dbReference type="FunFam" id="1.10.390.10:FF:000004">
    <property type="entry name" value="Aminopeptidase N"/>
    <property type="match status" value="1"/>
</dbReference>
<dbReference type="FunFam" id="2.60.40.1730:FF:000010">
    <property type="entry name" value="Putative aminopeptidase N"/>
    <property type="match status" value="1"/>
</dbReference>
<evidence type="ECO:0000256" key="1">
    <source>
        <dbReference type="ARBA" id="ARBA00000098"/>
    </source>
</evidence>
<evidence type="ECO:0000256" key="12">
    <source>
        <dbReference type="NCBIfam" id="TIGR02412"/>
    </source>
</evidence>
<organism evidence="16 17">
    <name type="scientific">Streptomyces pratensis (strain ATCC 33331 / IAF-45CD)</name>
    <dbReference type="NCBI Taxonomy" id="591167"/>
    <lineage>
        <taxon>Bacteria</taxon>
        <taxon>Bacillati</taxon>
        <taxon>Actinomycetota</taxon>
        <taxon>Actinomycetes</taxon>
        <taxon>Kitasatosporales</taxon>
        <taxon>Streptomycetaceae</taxon>
        <taxon>Streptomyces</taxon>
    </lineage>
</organism>
<dbReference type="InterPro" id="IPR045357">
    <property type="entry name" value="Aminopeptidase_N-like_N"/>
</dbReference>
<dbReference type="InterPro" id="IPR014782">
    <property type="entry name" value="Peptidase_M1_dom"/>
</dbReference>
<dbReference type="GO" id="GO:0016285">
    <property type="term" value="F:alanyl aminopeptidase activity"/>
    <property type="evidence" value="ECO:0007669"/>
    <property type="project" value="UniProtKB-EC"/>
</dbReference>
<name>A0A8D3WJ58_STRFA</name>
<dbReference type="PANTHER" id="PTHR11533">
    <property type="entry name" value="PROTEASE M1 ZINC METALLOPROTEASE"/>
    <property type="match status" value="1"/>
</dbReference>
<evidence type="ECO:0000259" key="15">
    <source>
        <dbReference type="Pfam" id="PF17900"/>
    </source>
</evidence>
<feature type="domain" description="ERAP1-like C-terminal" evidence="14">
    <location>
        <begin position="540"/>
        <end position="850"/>
    </location>
</feature>
<dbReference type="KEGG" id="sfa:Sfla_4239"/>
<evidence type="ECO:0000256" key="6">
    <source>
        <dbReference type="ARBA" id="ARBA00022438"/>
    </source>
</evidence>
<comment type="catalytic activity">
    <reaction evidence="1">
        <text>Release of an N-terminal amino acid, Xaa-|-Yaa- from a peptide, amide or arylamide. Xaa is preferably Ala, but may be most amino acids including Pro (slow action). When a terminal hydrophobic residue is followed by a prolyl residue, the two may be released as an intact Xaa-Pro dipeptide.</text>
        <dbReference type="EC" id="3.4.11.2"/>
    </reaction>
</comment>
<evidence type="ECO:0000256" key="4">
    <source>
        <dbReference type="ARBA" id="ARBA00012564"/>
    </source>
</evidence>
<dbReference type="GO" id="GO:0043171">
    <property type="term" value="P:peptide catabolic process"/>
    <property type="evidence" value="ECO:0007669"/>
    <property type="project" value="TreeGrafter"/>
</dbReference>
<protein>
    <recommendedName>
        <fullName evidence="5 12">Aminopeptidase N</fullName>
        <ecNumber evidence="4 12">3.4.11.2</ecNumber>
    </recommendedName>
</protein>
<evidence type="ECO:0000256" key="3">
    <source>
        <dbReference type="ARBA" id="ARBA00010136"/>
    </source>
</evidence>
<feature type="domain" description="Aminopeptidase N-like N-terminal" evidence="15">
    <location>
        <begin position="124"/>
        <end position="197"/>
    </location>
</feature>
<evidence type="ECO:0000259" key="13">
    <source>
        <dbReference type="Pfam" id="PF01433"/>
    </source>
</evidence>
<keyword evidence="6 16" id="KW-0031">Aminopeptidase</keyword>
<dbReference type="SUPFAM" id="SSF63737">
    <property type="entry name" value="Leukotriene A4 hydrolase N-terminal domain"/>
    <property type="match status" value="1"/>
</dbReference>
<dbReference type="Gene3D" id="2.60.40.1730">
    <property type="entry name" value="tricorn interacting facor f3 domain"/>
    <property type="match status" value="1"/>
</dbReference>
<dbReference type="AlphaFoldDB" id="A0A8D3WJ58"/>
<dbReference type="GO" id="GO:0005615">
    <property type="term" value="C:extracellular space"/>
    <property type="evidence" value="ECO:0007669"/>
    <property type="project" value="TreeGrafter"/>
</dbReference>
<evidence type="ECO:0000256" key="10">
    <source>
        <dbReference type="ARBA" id="ARBA00022833"/>
    </source>
</evidence>
<dbReference type="NCBIfam" id="TIGR02412">
    <property type="entry name" value="pepN_strep_liv"/>
    <property type="match status" value="1"/>
</dbReference>
<dbReference type="EMBL" id="CP002475">
    <property type="protein sequence ID" value="ADW05647.1"/>
    <property type="molecule type" value="Genomic_DNA"/>
</dbReference>
<dbReference type="InterPro" id="IPR042097">
    <property type="entry name" value="Aminopeptidase_N-like_N_sf"/>
</dbReference>
<evidence type="ECO:0000256" key="8">
    <source>
        <dbReference type="ARBA" id="ARBA00022723"/>
    </source>
</evidence>
<gene>
    <name evidence="16" type="ordered locus">Sfla_4239</name>
</gene>
<dbReference type="InterPro" id="IPR001930">
    <property type="entry name" value="Peptidase_M1"/>
</dbReference>
<dbReference type="OrthoDB" id="100605at2"/>
<evidence type="ECO:0000259" key="14">
    <source>
        <dbReference type="Pfam" id="PF11838"/>
    </source>
</evidence>
<keyword evidence="8" id="KW-0479">Metal-binding</keyword>
<evidence type="ECO:0000313" key="17">
    <source>
        <dbReference type="Proteomes" id="UP000002066"/>
    </source>
</evidence>
<proteinExistence type="inferred from homology"/>
<dbReference type="Gene3D" id="1.10.390.10">
    <property type="entry name" value="Neutral Protease Domain 2"/>
    <property type="match status" value="1"/>
</dbReference>
<evidence type="ECO:0000256" key="9">
    <source>
        <dbReference type="ARBA" id="ARBA00022801"/>
    </source>
</evidence>
<dbReference type="PRINTS" id="PR00756">
    <property type="entry name" value="ALADIPTASE"/>
</dbReference>
<dbReference type="GO" id="GO:0042277">
    <property type="term" value="F:peptide binding"/>
    <property type="evidence" value="ECO:0007669"/>
    <property type="project" value="TreeGrafter"/>
</dbReference>
<sequence>MPGENLSRDEARERAELLTVDGYEVALDLRSAVGEPDGGDEAGPRTFRSQTTIRFRAARAGASTFADLLAPSVDAVTLNGKDLDPGTVFDGTRIALDDLVAGENVLVVDARCAYSRTGEGMHRFVDPEDGEVYLYTQYEPADARRVFANFEQPDLKAPYRFEVTAPEGWQVWSNGAEESRDGEVHRFAETLPISTYITAVVAGPYHYVSDVYTRTSDDGEKLEIPLGAMCRKGLARHFDPDDVFLVTKQGLDFFHDHFDYPYPFGKYDQAFVPEYNLGAMENPGLVTFREEYIYRGKVTSASYERRANVILHEMAHMWFGDLVTMQWWDDLWLKESFADFMGTFSMVEATRFTNGWITFANNRKAWAYRADQLPSTHPVTADIRDLEDAKLNFDGITYAKGASVLKQLVAYVGRDAFLEGARRYFKRHAYGNTQLGDLLSVLAETSGRDMTAWSRAWLQTAGVNVLTPVVTYDGQGRIAELAVTQEAAASHPELRPHRVAVGLYRLSPEGELVRFARAETDVAGERTVVAELAGSERPDLVLVNDDDLTFCKIRFDEGSLATLREHLGDITDPLARALCWSALWNLTRDALLPARDFVSLVLSFAGRESDIGVLQMLHAWAQSALVHYAAPAWREEGGPALAGGALAELRRAEPGSQHQLTWARFFAAVAASDADFQLLGGLLDGTAVIEGLDVDQELRWAFLSPLASHGRADETALDAELARDDTASGKRHHVRCLASRPSEAVKAQAWAAVVESDKLSNAFVGATIAGFGQPSQRELLAPYTASYFEAIERVWAERSIQIGMDVVKGLFPGLQDDPATLSATDAWLTSHPDAAPALRRLVLEARDDLARALRGQERDARA</sequence>